<dbReference type="Gene3D" id="1.10.230.10">
    <property type="entry name" value="Cytochrome P450-Terp, domain 2"/>
    <property type="match status" value="1"/>
</dbReference>
<keyword evidence="3" id="KW-0808">Transferase</keyword>
<dbReference type="InterPro" id="IPR036969">
    <property type="entry name" value="Citrate_synthase_sf"/>
</dbReference>
<gene>
    <name evidence="3" type="ORF">HDA44_001128</name>
</gene>
<dbReference type="PRINTS" id="PR00143">
    <property type="entry name" value="CITRTSNTHASE"/>
</dbReference>
<keyword evidence="3" id="KW-0012">Acyltransferase</keyword>
<comment type="pathway">
    <text evidence="1">Carbohydrate metabolism; tricarboxylic acid cycle.</text>
</comment>
<dbReference type="InterPro" id="IPR002020">
    <property type="entry name" value="Citrate_synthase"/>
</dbReference>
<evidence type="ECO:0000256" key="1">
    <source>
        <dbReference type="ARBA" id="ARBA00005163"/>
    </source>
</evidence>
<dbReference type="EMBL" id="JACHNF010000001">
    <property type="protein sequence ID" value="MBB5977787.1"/>
    <property type="molecule type" value="Genomic_DNA"/>
</dbReference>
<dbReference type="InterPro" id="IPR016142">
    <property type="entry name" value="Citrate_synth-like_lrg_a-sub"/>
</dbReference>
<dbReference type="GO" id="GO:0005829">
    <property type="term" value="C:cytosol"/>
    <property type="evidence" value="ECO:0007669"/>
    <property type="project" value="TreeGrafter"/>
</dbReference>
<organism evidence="3 4">
    <name type="scientific">Kribbella solani</name>
    <dbReference type="NCBI Taxonomy" id="236067"/>
    <lineage>
        <taxon>Bacteria</taxon>
        <taxon>Bacillati</taxon>
        <taxon>Actinomycetota</taxon>
        <taxon>Actinomycetes</taxon>
        <taxon>Propionibacteriales</taxon>
        <taxon>Kribbellaceae</taxon>
        <taxon>Kribbella</taxon>
    </lineage>
</organism>
<protein>
    <recommendedName>
        <fullName evidence="2">citrate synthase (unknown stereospecificity)</fullName>
        <ecNumber evidence="2">2.3.3.16</ecNumber>
    </recommendedName>
</protein>
<keyword evidence="4" id="KW-1185">Reference proteome</keyword>
<evidence type="ECO:0000256" key="2">
    <source>
        <dbReference type="ARBA" id="ARBA00012972"/>
    </source>
</evidence>
<dbReference type="RefSeq" id="WP_184831926.1">
    <property type="nucleotide sequence ID" value="NZ_BAAAVN010000011.1"/>
</dbReference>
<dbReference type="AlphaFoldDB" id="A0A841DMZ2"/>
<dbReference type="Gene3D" id="1.10.580.10">
    <property type="entry name" value="Citrate Synthase, domain 1"/>
    <property type="match status" value="1"/>
</dbReference>
<dbReference type="GO" id="GO:0005975">
    <property type="term" value="P:carbohydrate metabolic process"/>
    <property type="evidence" value="ECO:0007669"/>
    <property type="project" value="TreeGrafter"/>
</dbReference>
<reference evidence="3 4" key="1">
    <citation type="submission" date="2020-08" db="EMBL/GenBank/DDBJ databases">
        <title>Sequencing the genomes of 1000 actinobacteria strains.</title>
        <authorList>
            <person name="Klenk H.-P."/>
        </authorList>
    </citation>
    <scope>NUCLEOTIDE SEQUENCE [LARGE SCALE GENOMIC DNA]</scope>
    <source>
        <strain evidence="3 4">DSM 17294</strain>
    </source>
</reference>
<dbReference type="Proteomes" id="UP000558997">
    <property type="component" value="Unassembled WGS sequence"/>
</dbReference>
<proteinExistence type="predicted"/>
<name>A0A841DMZ2_9ACTN</name>
<dbReference type="UniPathway" id="UPA00223"/>
<comment type="caution">
    <text evidence="3">The sequence shown here is derived from an EMBL/GenBank/DDBJ whole genome shotgun (WGS) entry which is preliminary data.</text>
</comment>
<sequence>MANDRVVDNGLEGVMVCSTGLSHYDGIGGTFVLRGGLDIAKAATMPFETILGLLWHGTPVDRPDPSVAVRLADDRQLSLATVGLLEAFASTGGGIDLLKAALAVEALDKSSSRTLDVNGAYQLTAAIPVIVAQIGRLGEGRPAVPPRGDLGQAANFLYMLAGQAPTAAQLRCLETYLVVMADHGLNPSTFAACVTASAGSDLCSAVVSAIGTLKGQAHGGAVLDAWELVGQAERQGAEAAVAKRLAAGEHLPGFGHREYRTYDPRAVIFRELCRLHNERFFIAAQAVEQTALEHLATVAPHRTLSVNVDFYAGGVLESAGVPPGLFSSCFAMARVAGWCAHALEYVESGGRLISPTSQWLGDLG</sequence>
<dbReference type="PANTHER" id="PTHR11739:SF23">
    <property type="entry name" value="CITRATE SYNTHASE 2-RELATED"/>
    <property type="match status" value="1"/>
</dbReference>
<dbReference type="SUPFAM" id="SSF48256">
    <property type="entry name" value="Citrate synthase"/>
    <property type="match status" value="1"/>
</dbReference>
<dbReference type="EC" id="2.3.3.16" evidence="2"/>
<dbReference type="GO" id="GO:0006099">
    <property type="term" value="P:tricarboxylic acid cycle"/>
    <property type="evidence" value="ECO:0007669"/>
    <property type="project" value="UniProtKB-UniPathway"/>
</dbReference>
<dbReference type="Pfam" id="PF00285">
    <property type="entry name" value="Citrate_synt"/>
    <property type="match status" value="1"/>
</dbReference>
<dbReference type="PANTHER" id="PTHR11739">
    <property type="entry name" value="CITRATE SYNTHASE"/>
    <property type="match status" value="1"/>
</dbReference>
<evidence type="ECO:0000313" key="4">
    <source>
        <dbReference type="Proteomes" id="UP000558997"/>
    </source>
</evidence>
<evidence type="ECO:0000313" key="3">
    <source>
        <dbReference type="EMBL" id="MBB5977787.1"/>
    </source>
</evidence>
<dbReference type="GO" id="GO:0036440">
    <property type="term" value="F:citrate synthase activity"/>
    <property type="evidence" value="ECO:0007669"/>
    <property type="project" value="UniProtKB-EC"/>
</dbReference>
<accession>A0A841DMZ2</accession>
<dbReference type="InterPro" id="IPR016143">
    <property type="entry name" value="Citrate_synth-like_sm_a-sub"/>
</dbReference>